<evidence type="ECO:0000313" key="2">
    <source>
        <dbReference type="EMBL" id="GFH08283.1"/>
    </source>
</evidence>
<feature type="region of interest" description="Disordered" evidence="1">
    <location>
        <begin position="63"/>
        <end position="91"/>
    </location>
</feature>
<name>A0A699YE17_HAELA</name>
<dbReference type="Proteomes" id="UP000485058">
    <property type="component" value="Unassembled WGS sequence"/>
</dbReference>
<sequence length="91" mass="10261">MHTSTSAQLPTRTRSPKRKRSGGGLFRFAKTEEVLANILPPPAITLYTTVTYASFQPDSYVERRHYSNRGSPPRTGTPHQPDAWRSDQNDC</sequence>
<reference evidence="2 3" key="1">
    <citation type="submission" date="2020-02" db="EMBL/GenBank/DDBJ databases">
        <title>Draft genome sequence of Haematococcus lacustris strain NIES-144.</title>
        <authorList>
            <person name="Morimoto D."/>
            <person name="Nakagawa S."/>
            <person name="Yoshida T."/>
            <person name="Sawayama S."/>
        </authorList>
    </citation>
    <scope>NUCLEOTIDE SEQUENCE [LARGE SCALE GENOMIC DNA]</scope>
    <source>
        <strain evidence="2 3">NIES-144</strain>
    </source>
</reference>
<feature type="region of interest" description="Disordered" evidence="1">
    <location>
        <begin position="1"/>
        <end position="25"/>
    </location>
</feature>
<dbReference type="AlphaFoldDB" id="A0A699YE17"/>
<protein>
    <submittedName>
        <fullName evidence="2">Uncharacterized protein</fullName>
    </submittedName>
</protein>
<proteinExistence type="predicted"/>
<organism evidence="2 3">
    <name type="scientific">Haematococcus lacustris</name>
    <name type="common">Green alga</name>
    <name type="synonym">Haematococcus pluvialis</name>
    <dbReference type="NCBI Taxonomy" id="44745"/>
    <lineage>
        <taxon>Eukaryota</taxon>
        <taxon>Viridiplantae</taxon>
        <taxon>Chlorophyta</taxon>
        <taxon>core chlorophytes</taxon>
        <taxon>Chlorophyceae</taxon>
        <taxon>CS clade</taxon>
        <taxon>Chlamydomonadales</taxon>
        <taxon>Haematococcaceae</taxon>
        <taxon>Haematococcus</taxon>
    </lineage>
</organism>
<dbReference type="EMBL" id="BLLF01000150">
    <property type="protein sequence ID" value="GFH08283.1"/>
    <property type="molecule type" value="Genomic_DNA"/>
</dbReference>
<feature type="compositionally biased region" description="Basic and acidic residues" evidence="1">
    <location>
        <begin position="82"/>
        <end position="91"/>
    </location>
</feature>
<feature type="non-terminal residue" evidence="2">
    <location>
        <position position="1"/>
    </location>
</feature>
<comment type="caution">
    <text evidence="2">The sequence shown here is derived from an EMBL/GenBank/DDBJ whole genome shotgun (WGS) entry which is preliminary data.</text>
</comment>
<accession>A0A699YE17</accession>
<feature type="compositionally biased region" description="Polar residues" evidence="1">
    <location>
        <begin position="1"/>
        <end position="13"/>
    </location>
</feature>
<keyword evidence="3" id="KW-1185">Reference proteome</keyword>
<evidence type="ECO:0000256" key="1">
    <source>
        <dbReference type="SAM" id="MobiDB-lite"/>
    </source>
</evidence>
<evidence type="ECO:0000313" key="3">
    <source>
        <dbReference type="Proteomes" id="UP000485058"/>
    </source>
</evidence>
<gene>
    <name evidence="2" type="ORF">HaLaN_03219</name>
</gene>